<name>A0A3R9Q7K6_9BACT</name>
<dbReference type="CDD" id="cd05228">
    <property type="entry name" value="AR_FR_like_1_SDR_e"/>
    <property type="match status" value="1"/>
</dbReference>
<dbReference type="PANTHER" id="PTHR48079">
    <property type="entry name" value="PROTEIN YEEZ"/>
    <property type="match status" value="1"/>
</dbReference>
<feature type="domain" description="NAD-dependent epimerase/dehydratase" evidence="1">
    <location>
        <begin position="3"/>
        <end position="229"/>
    </location>
</feature>
<organism evidence="2 3">
    <name type="scientific">Edaphobacter aggregans</name>
    <dbReference type="NCBI Taxonomy" id="570835"/>
    <lineage>
        <taxon>Bacteria</taxon>
        <taxon>Pseudomonadati</taxon>
        <taxon>Acidobacteriota</taxon>
        <taxon>Terriglobia</taxon>
        <taxon>Terriglobales</taxon>
        <taxon>Acidobacteriaceae</taxon>
        <taxon>Edaphobacter</taxon>
    </lineage>
</organism>
<comment type="caution">
    <text evidence="2">The sequence shown here is derived from an EMBL/GenBank/DDBJ whole genome shotgun (WGS) entry which is preliminary data.</text>
</comment>
<evidence type="ECO:0000259" key="1">
    <source>
        <dbReference type="Pfam" id="PF01370"/>
    </source>
</evidence>
<sequence>MRVFITGATGFVGAHVARKYASEGASLRLLTRQTSRLDALAGLDAETVVGDLREPEKLRSALTGCDALVHVAADYRLWVRDPQQMYAANVDGTRELLRLARETGVRRVVYTSSVATMGFKSDGTIVNEDTPVSIVDMIGHYKRSKFLGEQEAIKAAKAGQYVMILNPTTPIGPGDAKPTPTGRIIADFLNKKFPAYVDTGLNLVDVAEVARMHVEALDHGTPGERYILGGENLTLKQILDRMSAITGLPSPTMKVPHSVAMAFAFFDETFTGKMLGKEPRATVEAVRMGKKMMFATSMKAERDLGFKVLPIYNALRSAIEWFVANDYAPPFSKPTL</sequence>
<dbReference type="Proteomes" id="UP000269669">
    <property type="component" value="Unassembled WGS sequence"/>
</dbReference>
<dbReference type="InterPro" id="IPR051783">
    <property type="entry name" value="NAD(P)-dependent_oxidoreduct"/>
</dbReference>
<reference evidence="2 3" key="1">
    <citation type="submission" date="2018-12" db="EMBL/GenBank/DDBJ databases">
        <title>Sequencing of bacterial isolates from soil warming experiment in Harvard Forest, Massachusetts, USA.</title>
        <authorList>
            <person name="Deangelis K."/>
        </authorList>
    </citation>
    <scope>NUCLEOTIDE SEQUENCE [LARGE SCALE GENOMIC DNA]</scope>
    <source>
        <strain evidence="2 3">EB153</strain>
    </source>
</reference>
<dbReference type="InterPro" id="IPR017829">
    <property type="entry name" value="Hopanoid-assoc_sugar_epimerase"/>
</dbReference>
<proteinExistence type="predicted"/>
<dbReference type="PANTHER" id="PTHR48079:SF6">
    <property type="entry name" value="NAD(P)-BINDING DOMAIN-CONTAINING PROTEIN-RELATED"/>
    <property type="match status" value="1"/>
</dbReference>
<dbReference type="Pfam" id="PF01370">
    <property type="entry name" value="Epimerase"/>
    <property type="match status" value="1"/>
</dbReference>
<dbReference type="InterPro" id="IPR001509">
    <property type="entry name" value="Epimerase_deHydtase"/>
</dbReference>
<accession>A0A3R9Q7K6</accession>
<dbReference type="InterPro" id="IPR036291">
    <property type="entry name" value="NAD(P)-bd_dom_sf"/>
</dbReference>
<dbReference type="SUPFAM" id="SSF51735">
    <property type="entry name" value="NAD(P)-binding Rossmann-fold domains"/>
    <property type="match status" value="1"/>
</dbReference>
<keyword evidence="3" id="KW-1185">Reference proteome</keyword>
<dbReference type="NCBIfam" id="TIGR03466">
    <property type="entry name" value="HpnA"/>
    <property type="match status" value="1"/>
</dbReference>
<dbReference type="AlphaFoldDB" id="A0A3R9Q7K6"/>
<dbReference type="EMBL" id="RSDW01000001">
    <property type="protein sequence ID" value="RSL14580.1"/>
    <property type="molecule type" value="Genomic_DNA"/>
</dbReference>
<gene>
    <name evidence="2" type="ORF">EDE15_0032</name>
</gene>
<dbReference type="GO" id="GO:0004029">
    <property type="term" value="F:aldehyde dehydrogenase (NAD+) activity"/>
    <property type="evidence" value="ECO:0007669"/>
    <property type="project" value="TreeGrafter"/>
</dbReference>
<dbReference type="GO" id="GO:0005737">
    <property type="term" value="C:cytoplasm"/>
    <property type="evidence" value="ECO:0007669"/>
    <property type="project" value="TreeGrafter"/>
</dbReference>
<dbReference type="Gene3D" id="3.40.50.720">
    <property type="entry name" value="NAD(P)-binding Rossmann-like Domain"/>
    <property type="match status" value="1"/>
</dbReference>
<evidence type="ECO:0000313" key="2">
    <source>
        <dbReference type="EMBL" id="RSL14580.1"/>
    </source>
</evidence>
<dbReference type="RefSeq" id="WP_125483424.1">
    <property type="nucleotide sequence ID" value="NZ_RSDW01000001.1"/>
</dbReference>
<protein>
    <submittedName>
        <fullName evidence="2">Dihydroflavonol-4-reductase</fullName>
    </submittedName>
</protein>
<dbReference type="OrthoDB" id="9807212at2"/>
<evidence type="ECO:0000313" key="3">
    <source>
        <dbReference type="Proteomes" id="UP000269669"/>
    </source>
</evidence>